<dbReference type="InterPro" id="IPR041720">
    <property type="entry name" value="FbaB-like"/>
</dbReference>
<dbReference type="InterPro" id="IPR013785">
    <property type="entry name" value="Aldolase_TIM"/>
</dbReference>
<dbReference type="Proteomes" id="UP000184339">
    <property type="component" value="Unassembled WGS sequence"/>
</dbReference>
<dbReference type="PIRSF" id="PIRSF038992">
    <property type="entry name" value="Aldolase_Ia"/>
    <property type="match status" value="1"/>
</dbReference>
<organism evidence="1 2">
    <name type="scientific">Duganella sacchari</name>
    <dbReference type="NCBI Taxonomy" id="551987"/>
    <lineage>
        <taxon>Bacteria</taxon>
        <taxon>Pseudomonadati</taxon>
        <taxon>Pseudomonadota</taxon>
        <taxon>Betaproteobacteria</taxon>
        <taxon>Burkholderiales</taxon>
        <taxon>Oxalobacteraceae</taxon>
        <taxon>Telluria group</taxon>
        <taxon>Duganella</taxon>
    </lineage>
</organism>
<dbReference type="OrthoDB" id="5915071at2"/>
<dbReference type="Gene3D" id="3.20.20.70">
    <property type="entry name" value="Aldolase class I"/>
    <property type="match status" value="1"/>
</dbReference>
<dbReference type="PANTHER" id="PTHR47916">
    <property type="entry name" value="FRUCTOSE-BISPHOSPHATE ALDOLASE CLASS 1"/>
    <property type="match status" value="1"/>
</dbReference>
<dbReference type="EMBL" id="FRCX01000002">
    <property type="protein sequence ID" value="SHM70644.1"/>
    <property type="molecule type" value="Genomic_DNA"/>
</dbReference>
<gene>
    <name evidence="1" type="ORF">SAMN05192549_102279</name>
</gene>
<dbReference type="AlphaFoldDB" id="A0A1M7KZJ2"/>
<reference evidence="2" key="1">
    <citation type="submission" date="2016-11" db="EMBL/GenBank/DDBJ databases">
        <authorList>
            <person name="Varghese N."/>
            <person name="Submissions S."/>
        </authorList>
    </citation>
    <scope>NUCLEOTIDE SEQUENCE [LARGE SCALE GENOMIC DNA]</scope>
    <source>
        <strain evidence="2">Sac-22</strain>
    </source>
</reference>
<keyword evidence="2" id="KW-1185">Reference proteome</keyword>
<accession>A0A1M7KZJ2</accession>
<dbReference type="Pfam" id="PF01791">
    <property type="entry name" value="DeoC"/>
    <property type="match status" value="1"/>
</dbReference>
<dbReference type="PANTHER" id="PTHR47916:SF1">
    <property type="entry name" value="3-HYDROXY-5-PHOSPHONOOXYPENTANE-2,4-DIONE THIOLASE"/>
    <property type="match status" value="1"/>
</dbReference>
<dbReference type="InterPro" id="IPR002915">
    <property type="entry name" value="DeoC/FbaB/LacD_aldolase"/>
</dbReference>
<name>A0A1M7KZJ2_9BURK</name>
<evidence type="ECO:0000313" key="2">
    <source>
        <dbReference type="Proteomes" id="UP000184339"/>
    </source>
</evidence>
<dbReference type="SMART" id="SM01133">
    <property type="entry name" value="DeoC"/>
    <property type="match status" value="1"/>
</dbReference>
<dbReference type="STRING" id="551987.SAMN05192549_102279"/>
<protein>
    <submittedName>
        <fullName evidence="1">Fructose-bisphosphate aldolase, class I/fructose-bisphosphate aldolase / 2-amino-3,7-dideoxy-D-threo-hept-6-ulosonate synthase</fullName>
    </submittedName>
</protein>
<dbReference type="InterPro" id="IPR050456">
    <property type="entry name" value="DeoC/FbaB_aldolase"/>
</dbReference>
<evidence type="ECO:0000313" key="1">
    <source>
        <dbReference type="EMBL" id="SHM70644.1"/>
    </source>
</evidence>
<dbReference type="RefSeq" id="WP_072782050.1">
    <property type="nucleotide sequence ID" value="NZ_FRCX01000002.1"/>
</dbReference>
<dbReference type="SUPFAM" id="SSF51569">
    <property type="entry name" value="Aldolase"/>
    <property type="match status" value="1"/>
</dbReference>
<dbReference type="GO" id="GO:0004332">
    <property type="term" value="F:fructose-bisphosphate aldolase activity"/>
    <property type="evidence" value="ECO:0007669"/>
    <property type="project" value="InterPro"/>
</dbReference>
<proteinExistence type="predicted"/>
<sequence length="260" mass="27265">MVGAKRNRWSRVVHHQTGQGLIIPVDHGLTSGPISGMESSDSLVRCLSHPAVSAVVAHKGMLERLALSGCLLGKGMILQMNGMMSLATQPNRKELLATVDTALRLGADALSVDLVFDSVNDAHNLALLGSVVDQAAPYGLPVLVMAKYFHAGGNTSSEVTIGGMRRVIRAAWELGADAVKIPRPDAIADIPVLLKGLSSDIDVFFAGGARSTDEETLELLSAGLAVGAKGLCVGRNVFQNPHPEHLLGALSARYAQHAVA</sequence>